<keyword evidence="4 6" id="KW-0732">Signal</keyword>
<evidence type="ECO:0000256" key="2">
    <source>
        <dbReference type="ARBA" id="ARBA00009023"/>
    </source>
</evidence>
<organism evidence="7 8">
    <name type="scientific">Seohaeicola zhoushanensis</name>
    <dbReference type="NCBI Taxonomy" id="1569283"/>
    <lineage>
        <taxon>Bacteria</taxon>
        <taxon>Pseudomonadati</taxon>
        <taxon>Pseudomonadota</taxon>
        <taxon>Alphaproteobacteria</taxon>
        <taxon>Rhodobacterales</taxon>
        <taxon>Roseobacteraceae</taxon>
        <taxon>Seohaeicola</taxon>
    </lineage>
</organism>
<proteinExistence type="inferred from homology"/>
<dbReference type="NCBIfam" id="NF037995">
    <property type="entry name" value="TRAP_S1"/>
    <property type="match status" value="1"/>
</dbReference>
<sequence>MNYKAKLLGCTAALVFSVMASGVALARDVKIVVGVPPGSGAEFGVKAFSEELKTRSNGELNVRIFPPSLLDLKQTFGGMRDGVVDGGYLVLNYFPSDLPEAMLPIELAMLGKNPYAMAGAMSEYIVTCEPCVAERLKNNQVPLGNASTGAYAILGTSPMTTEAELQGKKLRAAGGAWSRWAAAMGAVGVSLSGNEIFEAVSQGTIDGAMNAPSELTSIRLIDVATDVTTNMPGGTVHGLDVMSVNRDFWKSLSNEERRAYLDAAALGNAATTWKFVTDVADNLKMAKEKGINVHEASPEMLAKSAAVIEADLANIAKIATETHGIQDAEAKIAHFKELVAKWEGLLPMDKEWTAEEVAEIYRSEIFSKLDETKYGL</sequence>
<evidence type="ECO:0000256" key="3">
    <source>
        <dbReference type="ARBA" id="ARBA00022448"/>
    </source>
</evidence>
<name>A0A8J3H368_9RHOB</name>
<protein>
    <submittedName>
        <fullName evidence="7">C4-dicarboxylate ABC transporter</fullName>
    </submittedName>
</protein>
<dbReference type="PANTHER" id="PTHR33376:SF7">
    <property type="entry name" value="C4-DICARBOXYLATE-BINDING PROTEIN DCTB"/>
    <property type="match status" value="1"/>
</dbReference>
<accession>A0A8J3H368</accession>
<dbReference type="CDD" id="cd13666">
    <property type="entry name" value="PBP2_TRAP_DctP_like_1"/>
    <property type="match status" value="1"/>
</dbReference>
<evidence type="ECO:0000256" key="5">
    <source>
        <dbReference type="ARBA" id="ARBA00022764"/>
    </source>
</evidence>
<keyword evidence="3" id="KW-0813">Transport</keyword>
<dbReference type="RefSeq" id="WP_189683062.1">
    <property type="nucleotide sequence ID" value="NZ_BNCJ01000043.1"/>
</dbReference>
<reference evidence="7" key="2">
    <citation type="submission" date="2020-09" db="EMBL/GenBank/DDBJ databases">
        <authorList>
            <person name="Sun Q."/>
            <person name="Kim S."/>
        </authorList>
    </citation>
    <scope>NUCLEOTIDE SEQUENCE</scope>
    <source>
        <strain evidence="7">KCTC 42650</strain>
    </source>
</reference>
<feature type="chain" id="PRO_5035156302" evidence="6">
    <location>
        <begin position="27"/>
        <end position="376"/>
    </location>
</feature>
<dbReference type="EMBL" id="BNCJ01000043">
    <property type="protein sequence ID" value="GHF75056.1"/>
    <property type="molecule type" value="Genomic_DNA"/>
</dbReference>
<dbReference type="AlphaFoldDB" id="A0A8J3H368"/>
<dbReference type="Pfam" id="PF03480">
    <property type="entry name" value="DctP"/>
    <property type="match status" value="1"/>
</dbReference>
<dbReference type="InterPro" id="IPR038404">
    <property type="entry name" value="TRAP_DctP_sf"/>
</dbReference>
<dbReference type="InterPro" id="IPR018389">
    <property type="entry name" value="DctP_fam"/>
</dbReference>
<comment type="similarity">
    <text evidence="2">Belongs to the bacterial solute-binding protein 7 family.</text>
</comment>
<dbReference type="Proteomes" id="UP000626220">
    <property type="component" value="Unassembled WGS sequence"/>
</dbReference>
<evidence type="ECO:0000256" key="6">
    <source>
        <dbReference type="SAM" id="SignalP"/>
    </source>
</evidence>
<reference evidence="7" key="1">
    <citation type="journal article" date="2014" name="Int. J. Syst. Evol. Microbiol.">
        <title>Complete genome sequence of Corynebacterium casei LMG S-19264T (=DSM 44701T), isolated from a smear-ripened cheese.</title>
        <authorList>
            <consortium name="US DOE Joint Genome Institute (JGI-PGF)"/>
            <person name="Walter F."/>
            <person name="Albersmeier A."/>
            <person name="Kalinowski J."/>
            <person name="Ruckert C."/>
        </authorList>
    </citation>
    <scope>NUCLEOTIDE SEQUENCE</scope>
    <source>
        <strain evidence="7">KCTC 42650</strain>
    </source>
</reference>
<feature type="signal peptide" evidence="6">
    <location>
        <begin position="1"/>
        <end position="26"/>
    </location>
</feature>
<evidence type="ECO:0000313" key="8">
    <source>
        <dbReference type="Proteomes" id="UP000626220"/>
    </source>
</evidence>
<evidence type="ECO:0000256" key="4">
    <source>
        <dbReference type="ARBA" id="ARBA00022729"/>
    </source>
</evidence>
<evidence type="ECO:0000256" key="1">
    <source>
        <dbReference type="ARBA" id="ARBA00004418"/>
    </source>
</evidence>
<comment type="caution">
    <text evidence="7">The sequence shown here is derived from an EMBL/GenBank/DDBJ whole genome shotgun (WGS) entry which is preliminary data.</text>
</comment>
<gene>
    <name evidence="7" type="ORF">GCM10017056_52010</name>
</gene>
<keyword evidence="8" id="KW-1185">Reference proteome</keyword>
<dbReference type="Gene3D" id="3.40.190.170">
    <property type="entry name" value="Bacterial extracellular solute-binding protein, family 7"/>
    <property type="match status" value="1"/>
</dbReference>
<evidence type="ECO:0000313" key="7">
    <source>
        <dbReference type="EMBL" id="GHF75056.1"/>
    </source>
</evidence>
<comment type="subcellular location">
    <subcellularLocation>
        <location evidence="1">Periplasm</location>
    </subcellularLocation>
</comment>
<dbReference type="GO" id="GO:0042597">
    <property type="term" value="C:periplasmic space"/>
    <property type="evidence" value="ECO:0007669"/>
    <property type="project" value="UniProtKB-SubCell"/>
</dbReference>
<dbReference type="PANTHER" id="PTHR33376">
    <property type="match status" value="1"/>
</dbReference>
<keyword evidence="5" id="KW-0574">Periplasm</keyword>
<dbReference type="GO" id="GO:0055085">
    <property type="term" value="P:transmembrane transport"/>
    <property type="evidence" value="ECO:0007669"/>
    <property type="project" value="InterPro"/>
</dbReference>